<dbReference type="EMBL" id="JAHHHN010000003">
    <property type="protein sequence ID" value="MBW4560941.1"/>
    <property type="molecule type" value="Genomic_DNA"/>
</dbReference>
<protein>
    <submittedName>
        <fullName evidence="1">Uncharacterized protein</fullName>
    </submittedName>
</protein>
<proteinExistence type="predicted"/>
<reference evidence="1" key="2">
    <citation type="journal article" date="2022" name="Microbiol. Resour. Announc.">
        <title>Metagenome Sequencing to Explore Phylogenomics of Terrestrial Cyanobacteria.</title>
        <authorList>
            <person name="Ward R.D."/>
            <person name="Stajich J.E."/>
            <person name="Johansen J.R."/>
            <person name="Huntemann M."/>
            <person name="Clum A."/>
            <person name="Foster B."/>
            <person name="Foster B."/>
            <person name="Roux S."/>
            <person name="Palaniappan K."/>
            <person name="Varghese N."/>
            <person name="Mukherjee S."/>
            <person name="Reddy T.B.K."/>
            <person name="Daum C."/>
            <person name="Copeland A."/>
            <person name="Chen I.A."/>
            <person name="Ivanova N.N."/>
            <person name="Kyrpides N.C."/>
            <person name="Shapiro N."/>
            <person name="Eloe-Fadrosh E.A."/>
            <person name="Pietrasiak N."/>
        </authorList>
    </citation>
    <scope>NUCLEOTIDE SEQUENCE</scope>
    <source>
        <strain evidence="1">JT2-VF2</strain>
    </source>
</reference>
<dbReference type="Proteomes" id="UP000715781">
    <property type="component" value="Unassembled WGS sequence"/>
</dbReference>
<reference evidence="1" key="1">
    <citation type="submission" date="2021-05" db="EMBL/GenBank/DDBJ databases">
        <authorList>
            <person name="Pietrasiak N."/>
            <person name="Ward R."/>
            <person name="Stajich J.E."/>
            <person name="Kurbessoian T."/>
        </authorList>
    </citation>
    <scope>NUCLEOTIDE SEQUENCE</scope>
    <source>
        <strain evidence="1">JT2-VF2</strain>
    </source>
</reference>
<evidence type="ECO:0000313" key="2">
    <source>
        <dbReference type="Proteomes" id="UP000715781"/>
    </source>
</evidence>
<dbReference type="AlphaFoldDB" id="A0A951UFA8"/>
<organism evidence="1 2">
    <name type="scientific">Mojavia pulchra JT2-VF2</name>
    <dbReference type="NCBI Taxonomy" id="287848"/>
    <lineage>
        <taxon>Bacteria</taxon>
        <taxon>Bacillati</taxon>
        <taxon>Cyanobacteriota</taxon>
        <taxon>Cyanophyceae</taxon>
        <taxon>Nostocales</taxon>
        <taxon>Nostocaceae</taxon>
    </lineage>
</organism>
<sequence length="64" mass="7107">MTEKYRTAIQITPDRQVSISNIGEVASVAIATKDKNEKIDIPIKRFFIANGSLSLLFCLLEAHS</sequence>
<gene>
    <name evidence="1" type="ORF">KME32_07220</name>
</gene>
<evidence type="ECO:0000313" key="1">
    <source>
        <dbReference type="EMBL" id="MBW4560941.1"/>
    </source>
</evidence>
<name>A0A951UFA8_9NOST</name>
<accession>A0A951UFA8</accession>
<comment type="caution">
    <text evidence="1">The sequence shown here is derived from an EMBL/GenBank/DDBJ whole genome shotgun (WGS) entry which is preliminary data.</text>
</comment>